<keyword evidence="2" id="KW-1185">Reference proteome</keyword>
<evidence type="ECO:0008006" key="3">
    <source>
        <dbReference type="Google" id="ProtNLM"/>
    </source>
</evidence>
<dbReference type="Gene3D" id="3.30.70.1060">
    <property type="entry name" value="Dimeric alpha+beta barrel"/>
    <property type="match status" value="1"/>
</dbReference>
<dbReference type="PANTHER" id="PTHR33606">
    <property type="entry name" value="PROTEIN YCII"/>
    <property type="match status" value="1"/>
</dbReference>
<dbReference type="AlphaFoldDB" id="A0A1E4RKX4"/>
<proteinExistence type="predicted"/>
<dbReference type="EMBL" id="KV454540">
    <property type="protein sequence ID" value="ODV67851.1"/>
    <property type="molecule type" value="Genomic_DNA"/>
</dbReference>
<dbReference type="SUPFAM" id="SSF54909">
    <property type="entry name" value="Dimeric alpha+beta barrel"/>
    <property type="match status" value="1"/>
</dbReference>
<dbReference type="GeneID" id="30995660"/>
<sequence length="106" mass="12407">MRALRQILNKIEWIVTIYDKPGVDRLKFRPQHLANVPTLMQQGFMVNGGPIFTDETRTNFIGSHFNIIAKDRKEIIDTLRKDIYSQEGIWDFETIVIHPHSSVKTR</sequence>
<protein>
    <recommendedName>
        <fullName evidence="3">YCII-related domain-containing protein</fullName>
    </recommendedName>
</protein>
<name>A0A1E4RKX4_9ASCO</name>
<organism evidence="1 2">
    <name type="scientific">Hyphopichia burtonii NRRL Y-1933</name>
    <dbReference type="NCBI Taxonomy" id="984485"/>
    <lineage>
        <taxon>Eukaryota</taxon>
        <taxon>Fungi</taxon>
        <taxon>Dikarya</taxon>
        <taxon>Ascomycota</taxon>
        <taxon>Saccharomycotina</taxon>
        <taxon>Pichiomycetes</taxon>
        <taxon>Debaryomycetaceae</taxon>
        <taxon>Hyphopichia</taxon>
    </lineage>
</organism>
<dbReference type="InterPro" id="IPR011008">
    <property type="entry name" value="Dimeric_a/b-barrel"/>
</dbReference>
<evidence type="ECO:0000313" key="2">
    <source>
        <dbReference type="Proteomes" id="UP000095085"/>
    </source>
</evidence>
<accession>A0A1E4RKX4</accession>
<dbReference type="RefSeq" id="XP_020076918.1">
    <property type="nucleotide sequence ID" value="XM_020221110.1"/>
</dbReference>
<reference evidence="2" key="1">
    <citation type="submission" date="2016-05" db="EMBL/GenBank/DDBJ databases">
        <title>Comparative genomics of biotechnologically important yeasts.</title>
        <authorList>
            <consortium name="DOE Joint Genome Institute"/>
            <person name="Riley R."/>
            <person name="Haridas S."/>
            <person name="Wolfe K.H."/>
            <person name="Lopes M.R."/>
            <person name="Hittinger C.T."/>
            <person name="Goker M."/>
            <person name="Salamov A."/>
            <person name="Wisecaver J."/>
            <person name="Long T.M."/>
            <person name="Aerts A.L."/>
            <person name="Barry K."/>
            <person name="Choi C."/>
            <person name="Clum A."/>
            <person name="Coughlan A.Y."/>
            <person name="Deshpande S."/>
            <person name="Douglass A.P."/>
            <person name="Hanson S.J."/>
            <person name="Klenk H.-P."/>
            <person name="Labutti K."/>
            <person name="Lapidus A."/>
            <person name="Lindquist E."/>
            <person name="Lipzen A."/>
            <person name="Meier-Kolthoff J.P."/>
            <person name="Ohm R.A."/>
            <person name="Otillar R.P."/>
            <person name="Pangilinan J."/>
            <person name="Peng Y."/>
            <person name="Rokas A."/>
            <person name="Rosa C.A."/>
            <person name="Scheuner C."/>
            <person name="Sibirny A.A."/>
            <person name="Slot J.C."/>
            <person name="Stielow J.B."/>
            <person name="Sun H."/>
            <person name="Kurtzman C.P."/>
            <person name="Blackwell M."/>
            <person name="Grigoriev I.V."/>
            <person name="Jeffries T.W."/>
        </authorList>
    </citation>
    <scope>NUCLEOTIDE SEQUENCE [LARGE SCALE GENOMIC DNA]</scope>
    <source>
        <strain evidence="2">NRRL Y-1933</strain>
    </source>
</reference>
<gene>
    <name evidence="1" type="ORF">HYPBUDRAFT_152611</name>
</gene>
<dbReference type="InterPro" id="IPR051807">
    <property type="entry name" value="Sec-metab_biosynth-assoc"/>
</dbReference>
<dbReference type="PANTHER" id="PTHR33606:SF3">
    <property type="entry name" value="PROTEIN YCII"/>
    <property type="match status" value="1"/>
</dbReference>
<evidence type="ECO:0000313" key="1">
    <source>
        <dbReference type="EMBL" id="ODV67851.1"/>
    </source>
</evidence>
<dbReference type="OrthoDB" id="5519740at2759"/>
<dbReference type="Proteomes" id="UP000095085">
    <property type="component" value="Unassembled WGS sequence"/>
</dbReference>